<dbReference type="AlphaFoldDB" id="A0A1S8RDU6"/>
<sequence length="133" mass="15852">MIKVDRLKDLPNRLECAYCKRNYKHGGECQGKSTNRNEDGCLYFSMDEKGCIRNTDQNIPFNLYSDIPPVGMWRDGWTIYNQDTKIRINKIYALSWNERKGLLYIKCNFDYFINEFSEDYKKEANKPNLRVIK</sequence>
<evidence type="ECO:0000313" key="1">
    <source>
        <dbReference type="EMBL" id="OOM51349.1"/>
    </source>
</evidence>
<evidence type="ECO:0000313" key="2">
    <source>
        <dbReference type="Proteomes" id="UP000190973"/>
    </source>
</evidence>
<dbReference type="EMBL" id="LZZI01000266">
    <property type="protein sequence ID" value="OOM51349.1"/>
    <property type="molecule type" value="Genomic_DNA"/>
</dbReference>
<accession>A0A1S8RDU6</accession>
<comment type="caution">
    <text evidence="1">The sequence shown here is derived from an EMBL/GenBank/DDBJ whole genome shotgun (WGS) entry which is preliminary data.</text>
</comment>
<dbReference type="Proteomes" id="UP000190973">
    <property type="component" value="Unassembled WGS sequence"/>
</dbReference>
<organism evidence="1 2">
    <name type="scientific">Clostridium beijerinckii</name>
    <name type="common">Clostridium MP</name>
    <dbReference type="NCBI Taxonomy" id="1520"/>
    <lineage>
        <taxon>Bacteria</taxon>
        <taxon>Bacillati</taxon>
        <taxon>Bacillota</taxon>
        <taxon>Clostridia</taxon>
        <taxon>Eubacteriales</taxon>
        <taxon>Clostridiaceae</taxon>
        <taxon>Clostridium</taxon>
    </lineage>
</organism>
<protein>
    <submittedName>
        <fullName evidence="1">Uncharacterized protein</fullName>
    </submittedName>
</protein>
<gene>
    <name evidence="1" type="ORF">CLBCK_50530</name>
</gene>
<name>A0A1S8RDU6_CLOBE</name>
<reference evidence="1 2" key="1">
    <citation type="submission" date="2016-05" db="EMBL/GenBank/DDBJ databases">
        <title>Microbial solvent formation.</title>
        <authorList>
            <person name="Poehlein A."/>
            <person name="Montoya Solano J.D."/>
            <person name="Flitsch S."/>
            <person name="Krabben P."/>
            <person name="Duerre P."/>
            <person name="Daniel R."/>
        </authorList>
    </citation>
    <scope>NUCLEOTIDE SEQUENCE [LARGE SCALE GENOMIC DNA]</scope>
    <source>
        <strain evidence="1 2">DSM 53</strain>
    </source>
</reference>
<proteinExistence type="predicted"/>